<sequence>MWSYPANVTVYAQATTSLAQLDILVCTFFTCVFQNHSDNCSVAYSLPQMDHLLIWDETGPSPWAPMNESFDVPNNERYELFNHSLQIVAFENLAEADQFVYFSTRTVLYGFVLPVLKLLGILSILSFFFTLCRVPSMRNITNFYLTNLAVADLMVLISETTHEQCVALTTQTKLDISYLGNSAQAVFTLLSFTCYVGVISSIAFVTLLSYDRYFAICYPFQHRNLNLKRRSIRAAVCIWVLSFSMNLSDFFYRILALNAPPIKCLVWPTEEKYKHLSSNVQMLVTYDVTLLPLNLILRYVICCVFMLSLILTVTFNMLLIKGLHAPNPTGDQIRGPSKHLRRVTLILGINTAVVFVCFLPQAIAGLVGILRQSSEEVNVNEDVKWKLDLIIACLRVLNSSINSVLFNAGSGRYRKAFKQAFCCRKRQQVPTNNIPLQTLPRADPADRIRL</sequence>
<evidence type="ECO:0000256" key="6">
    <source>
        <dbReference type="ARBA" id="ARBA00023170"/>
    </source>
</evidence>
<keyword evidence="3 9" id="KW-1133">Transmembrane helix</keyword>
<dbReference type="GO" id="GO:0004930">
    <property type="term" value="F:G protein-coupled receptor activity"/>
    <property type="evidence" value="ECO:0007669"/>
    <property type="project" value="UniProtKB-KW"/>
</dbReference>
<dbReference type="OrthoDB" id="5967898at2759"/>
<organism evidence="11 12">
    <name type="scientific">Patiria miniata</name>
    <name type="common">Bat star</name>
    <name type="synonym">Asterina miniata</name>
    <dbReference type="NCBI Taxonomy" id="46514"/>
    <lineage>
        <taxon>Eukaryota</taxon>
        <taxon>Metazoa</taxon>
        <taxon>Echinodermata</taxon>
        <taxon>Eleutherozoa</taxon>
        <taxon>Asterozoa</taxon>
        <taxon>Asteroidea</taxon>
        <taxon>Valvatacea</taxon>
        <taxon>Valvatida</taxon>
        <taxon>Asterinidae</taxon>
        <taxon>Patiria</taxon>
    </lineage>
</organism>
<dbReference type="Pfam" id="PF00001">
    <property type="entry name" value="7tm_1"/>
    <property type="match status" value="1"/>
</dbReference>
<dbReference type="AlphaFoldDB" id="A0A913ZD20"/>
<reference evidence="11" key="1">
    <citation type="submission" date="2022-11" db="UniProtKB">
        <authorList>
            <consortium name="EnsemblMetazoa"/>
        </authorList>
    </citation>
    <scope>IDENTIFICATION</scope>
</reference>
<dbReference type="PRINTS" id="PR00237">
    <property type="entry name" value="GPCRRHODOPSN"/>
</dbReference>
<dbReference type="SUPFAM" id="SSF81321">
    <property type="entry name" value="Family A G protein-coupled receptor-like"/>
    <property type="match status" value="1"/>
</dbReference>
<dbReference type="GeneID" id="119723194"/>
<evidence type="ECO:0000256" key="9">
    <source>
        <dbReference type="SAM" id="Phobius"/>
    </source>
</evidence>
<dbReference type="GO" id="GO:0005886">
    <property type="term" value="C:plasma membrane"/>
    <property type="evidence" value="ECO:0007669"/>
    <property type="project" value="TreeGrafter"/>
</dbReference>
<dbReference type="CDD" id="cd00637">
    <property type="entry name" value="7tm_classA_rhodopsin-like"/>
    <property type="match status" value="1"/>
</dbReference>
<evidence type="ECO:0000256" key="3">
    <source>
        <dbReference type="ARBA" id="ARBA00022989"/>
    </source>
</evidence>
<evidence type="ECO:0000313" key="11">
    <source>
        <dbReference type="EnsemblMetazoa" id="XP_038049682.1"/>
    </source>
</evidence>
<name>A0A913ZD20_PATMI</name>
<keyword evidence="4 8" id="KW-0297">G-protein coupled receptor</keyword>
<evidence type="ECO:0000259" key="10">
    <source>
        <dbReference type="PROSITE" id="PS50262"/>
    </source>
</evidence>
<dbReference type="PROSITE" id="PS00237">
    <property type="entry name" value="G_PROTEIN_RECEP_F1_1"/>
    <property type="match status" value="1"/>
</dbReference>
<dbReference type="InterPro" id="IPR017452">
    <property type="entry name" value="GPCR_Rhodpsn_7TM"/>
</dbReference>
<proteinExistence type="inferred from homology"/>
<comment type="subcellular location">
    <subcellularLocation>
        <location evidence="1">Membrane</location>
        <topology evidence="1">Multi-pass membrane protein</topology>
    </subcellularLocation>
</comment>
<keyword evidence="7 8" id="KW-0807">Transducer</keyword>
<feature type="transmembrane region" description="Helical" evidence="9">
    <location>
        <begin position="343"/>
        <end position="369"/>
    </location>
</feature>
<accession>A0A913ZD20</accession>
<feature type="domain" description="G-protein coupled receptors family 1 profile" evidence="10">
    <location>
        <begin position="120"/>
        <end position="406"/>
    </location>
</feature>
<feature type="transmembrane region" description="Helical" evidence="9">
    <location>
        <begin position="296"/>
        <end position="319"/>
    </location>
</feature>
<evidence type="ECO:0000256" key="4">
    <source>
        <dbReference type="ARBA" id="ARBA00023040"/>
    </source>
</evidence>
<dbReference type="InterPro" id="IPR000276">
    <property type="entry name" value="GPCR_Rhodpsn"/>
</dbReference>
<evidence type="ECO:0000313" key="12">
    <source>
        <dbReference type="Proteomes" id="UP000887568"/>
    </source>
</evidence>
<feature type="transmembrane region" description="Helical" evidence="9">
    <location>
        <begin position="107"/>
        <end position="129"/>
    </location>
</feature>
<keyword evidence="5 9" id="KW-0472">Membrane</keyword>
<evidence type="ECO:0000256" key="8">
    <source>
        <dbReference type="RuleBase" id="RU000688"/>
    </source>
</evidence>
<dbReference type="PROSITE" id="PS50262">
    <property type="entry name" value="G_PROTEIN_RECEP_F1_2"/>
    <property type="match status" value="1"/>
</dbReference>
<keyword evidence="6 8" id="KW-0675">Receptor</keyword>
<evidence type="ECO:0000256" key="7">
    <source>
        <dbReference type="ARBA" id="ARBA00023224"/>
    </source>
</evidence>
<dbReference type="PANTHER" id="PTHR24243:SF208">
    <property type="entry name" value="PYROKININ-1 RECEPTOR"/>
    <property type="match status" value="1"/>
</dbReference>
<dbReference type="Gene3D" id="1.20.1070.10">
    <property type="entry name" value="Rhodopsin 7-helix transmembrane proteins"/>
    <property type="match status" value="1"/>
</dbReference>
<feature type="transmembrane region" description="Helical" evidence="9">
    <location>
        <begin position="185"/>
        <end position="210"/>
    </location>
</feature>
<feature type="transmembrane region" description="Helical" evidence="9">
    <location>
        <begin position="231"/>
        <end position="252"/>
    </location>
</feature>
<protein>
    <recommendedName>
        <fullName evidence="10">G-protein coupled receptors family 1 profile domain-containing protein</fullName>
    </recommendedName>
</protein>
<dbReference type="PANTHER" id="PTHR24243">
    <property type="entry name" value="G-PROTEIN COUPLED RECEPTOR"/>
    <property type="match status" value="1"/>
</dbReference>
<evidence type="ECO:0000256" key="2">
    <source>
        <dbReference type="ARBA" id="ARBA00022692"/>
    </source>
</evidence>
<evidence type="ECO:0000256" key="5">
    <source>
        <dbReference type="ARBA" id="ARBA00023136"/>
    </source>
</evidence>
<dbReference type="RefSeq" id="XP_038049682.1">
    <property type="nucleotide sequence ID" value="XM_038193754.1"/>
</dbReference>
<dbReference type="EnsemblMetazoa" id="XM_038193754.1">
    <property type="protein sequence ID" value="XP_038049682.1"/>
    <property type="gene ID" value="LOC119723194"/>
</dbReference>
<evidence type="ECO:0000256" key="1">
    <source>
        <dbReference type="ARBA" id="ARBA00004141"/>
    </source>
</evidence>
<keyword evidence="12" id="KW-1185">Reference proteome</keyword>
<dbReference type="Proteomes" id="UP000887568">
    <property type="component" value="Unplaced"/>
</dbReference>
<keyword evidence="2 8" id="KW-0812">Transmembrane</keyword>
<comment type="similarity">
    <text evidence="8">Belongs to the G-protein coupled receptor 1 family.</text>
</comment>